<evidence type="ECO:0000313" key="4">
    <source>
        <dbReference type="Proteomes" id="UP000596661"/>
    </source>
</evidence>
<dbReference type="Proteomes" id="UP000596661">
    <property type="component" value="Chromosome 8"/>
</dbReference>
<dbReference type="EnsemblPlants" id="evm.model.08.1978">
    <property type="protein sequence ID" value="cds.evm.model.08.1978"/>
    <property type="gene ID" value="evm.TU.08.1978"/>
</dbReference>
<accession>A0A803QAE2</accession>
<dbReference type="Pfam" id="PF13966">
    <property type="entry name" value="zf-RVT"/>
    <property type="match status" value="1"/>
</dbReference>
<dbReference type="PANTHER" id="PTHR31286">
    <property type="entry name" value="GLYCINE-RICH CELL WALL STRUCTURAL PROTEIN 1.8-LIKE"/>
    <property type="match status" value="1"/>
</dbReference>
<feature type="region of interest" description="Disordered" evidence="1">
    <location>
        <begin position="473"/>
        <end position="493"/>
    </location>
</feature>
<protein>
    <recommendedName>
        <fullName evidence="2">Reverse transcriptase zinc-binding domain-containing protein</fullName>
    </recommendedName>
</protein>
<proteinExistence type="predicted"/>
<feature type="domain" description="Reverse transcriptase zinc-binding" evidence="2">
    <location>
        <begin position="12"/>
        <end position="77"/>
    </location>
</feature>
<name>A0A803QAE2_CANSA</name>
<dbReference type="EMBL" id="UZAU01000717">
    <property type="status" value="NOT_ANNOTATED_CDS"/>
    <property type="molecule type" value="Genomic_DNA"/>
</dbReference>
<dbReference type="AlphaFoldDB" id="A0A803QAE2"/>
<feature type="compositionally biased region" description="Basic and acidic residues" evidence="1">
    <location>
        <begin position="219"/>
        <end position="233"/>
    </location>
</feature>
<dbReference type="Gramene" id="evm.model.08.1978">
    <property type="protein sequence ID" value="cds.evm.model.08.1978"/>
    <property type="gene ID" value="evm.TU.08.1978"/>
</dbReference>
<dbReference type="InterPro" id="IPR040256">
    <property type="entry name" value="At4g02000-like"/>
</dbReference>
<evidence type="ECO:0000313" key="3">
    <source>
        <dbReference type="EnsemblPlants" id="cds.evm.model.08.1978"/>
    </source>
</evidence>
<sequence length="519" mass="59119">MEDQRTQFSLRKDIWKWIWEPGIHPRLSIILWKAISDALPTGNRLATFTSFGCYLCGNDVEDTIHLFKECAFAKAIWFAGLFPVSVDRITCNSLAHFLEILVPMLAGTSRLEVLTYVGCVFEQIWKCRNKVKFKGGVSDINLVDNSWFYKVENLAAASAMEAETLAVVEMSDSHQETVAMNVESEVGGVVEELMEGESVLSTPRGSEKEAFTSNSGASEDGKQGEYNGEKIQDKGQGNNEGGDHDGELEKLRNTFIQTMALDLEPDFEINGELIRIGVLACFFDGKGLSRTRLKEVLGNIWKQRIKGPWRFKTLKLGLWGIFFDLEEDCVEILHKRPWIINGKLLIIKEWPEDGSWSRVDMKKTLFWVQATGLLSPYLNRSNIPTIVAKVGVFKNSDTWDQRSISRRGFFKFQVEIDTDQQLVPSFYLDIMRETAVISCFNTRNQLDWFNNEAGVNCIPHRKPSEKPLVMVDKGKKPVDERKKPTESERTGIDGRAHPIRGLRRKVIRKILQGRLMERI</sequence>
<reference evidence="3" key="1">
    <citation type="submission" date="2018-11" db="EMBL/GenBank/DDBJ databases">
        <authorList>
            <person name="Grassa J C."/>
        </authorList>
    </citation>
    <scope>NUCLEOTIDE SEQUENCE [LARGE SCALE GENOMIC DNA]</scope>
</reference>
<dbReference type="InterPro" id="IPR026960">
    <property type="entry name" value="RVT-Znf"/>
</dbReference>
<keyword evidence="4" id="KW-1185">Reference proteome</keyword>
<evidence type="ECO:0000256" key="1">
    <source>
        <dbReference type="SAM" id="MobiDB-lite"/>
    </source>
</evidence>
<feature type="region of interest" description="Disordered" evidence="1">
    <location>
        <begin position="197"/>
        <end position="247"/>
    </location>
</feature>
<organism evidence="3 4">
    <name type="scientific">Cannabis sativa</name>
    <name type="common">Hemp</name>
    <name type="synonym">Marijuana</name>
    <dbReference type="NCBI Taxonomy" id="3483"/>
    <lineage>
        <taxon>Eukaryota</taxon>
        <taxon>Viridiplantae</taxon>
        <taxon>Streptophyta</taxon>
        <taxon>Embryophyta</taxon>
        <taxon>Tracheophyta</taxon>
        <taxon>Spermatophyta</taxon>
        <taxon>Magnoliopsida</taxon>
        <taxon>eudicotyledons</taxon>
        <taxon>Gunneridae</taxon>
        <taxon>Pentapetalae</taxon>
        <taxon>rosids</taxon>
        <taxon>fabids</taxon>
        <taxon>Rosales</taxon>
        <taxon>Cannabaceae</taxon>
        <taxon>Cannabis</taxon>
    </lineage>
</organism>
<dbReference type="PANTHER" id="PTHR31286:SF180">
    <property type="entry name" value="OS10G0362600 PROTEIN"/>
    <property type="match status" value="1"/>
</dbReference>
<reference evidence="3" key="2">
    <citation type="submission" date="2021-03" db="UniProtKB">
        <authorList>
            <consortium name="EnsemblPlants"/>
        </authorList>
    </citation>
    <scope>IDENTIFICATION</scope>
</reference>
<evidence type="ECO:0000259" key="2">
    <source>
        <dbReference type="Pfam" id="PF13966"/>
    </source>
</evidence>